<evidence type="ECO:0008006" key="4">
    <source>
        <dbReference type="Google" id="ProtNLM"/>
    </source>
</evidence>
<evidence type="ECO:0000313" key="2">
    <source>
        <dbReference type="EMBL" id="MFC5457611.1"/>
    </source>
</evidence>
<keyword evidence="1" id="KW-0472">Membrane</keyword>
<gene>
    <name evidence="2" type="ORF">ACFQDI_22270</name>
</gene>
<feature type="transmembrane region" description="Helical" evidence="1">
    <location>
        <begin position="20"/>
        <end position="50"/>
    </location>
</feature>
<dbReference type="EMBL" id="JBHSMQ010000011">
    <property type="protein sequence ID" value="MFC5457611.1"/>
    <property type="molecule type" value="Genomic_DNA"/>
</dbReference>
<feature type="transmembrane region" description="Helical" evidence="1">
    <location>
        <begin position="76"/>
        <end position="98"/>
    </location>
</feature>
<dbReference type="Proteomes" id="UP001596052">
    <property type="component" value="Unassembled WGS sequence"/>
</dbReference>
<protein>
    <recommendedName>
        <fullName evidence="4">Two pore domain potassium channel family protein</fullName>
    </recommendedName>
</protein>
<comment type="caution">
    <text evidence="2">The sequence shown here is derived from an EMBL/GenBank/DDBJ whole genome shotgun (WGS) entry which is preliminary data.</text>
</comment>
<name>A0ABW0KYC7_9BACT</name>
<dbReference type="RefSeq" id="WP_377171109.1">
    <property type="nucleotide sequence ID" value="NZ_JBHSMQ010000011.1"/>
</dbReference>
<evidence type="ECO:0000313" key="3">
    <source>
        <dbReference type="Proteomes" id="UP001596052"/>
    </source>
</evidence>
<organism evidence="2 3">
    <name type="scientific">Prosthecobacter fluviatilis</name>
    <dbReference type="NCBI Taxonomy" id="445931"/>
    <lineage>
        <taxon>Bacteria</taxon>
        <taxon>Pseudomonadati</taxon>
        <taxon>Verrucomicrobiota</taxon>
        <taxon>Verrucomicrobiia</taxon>
        <taxon>Verrucomicrobiales</taxon>
        <taxon>Verrucomicrobiaceae</taxon>
        <taxon>Prosthecobacter</taxon>
    </lineage>
</organism>
<proteinExistence type="predicted"/>
<evidence type="ECO:0000256" key="1">
    <source>
        <dbReference type="SAM" id="Phobius"/>
    </source>
</evidence>
<sequence length="117" mass="12560">MFESRTDPLASRWVFVRRVLKFATIASAVCGVALGIGILGYHCIAGFSWIDSLLNASMILGGMGPMGDLPSDAAKVFASFYALFSGLVFISVMGIVLAPAAHRALHLFHLEEEDQKA</sequence>
<reference evidence="3" key="1">
    <citation type="journal article" date="2019" name="Int. J. Syst. Evol. Microbiol.">
        <title>The Global Catalogue of Microorganisms (GCM) 10K type strain sequencing project: providing services to taxonomists for standard genome sequencing and annotation.</title>
        <authorList>
            <consortium name="The Broad Institute Genomics Platform"/>
            <consortium name="The Broad Institute Genome Sequencing Center for Infectious Disease"/>
            <person name="Wu L."/>
            <person name="Ma J."/>
        </authorList>
    </citation>
    <scope>NUCLEOTIDE SEQUENCE [LARGE SCALE GENOMIC DNA]</scope>
    <source>
        <strain evidence="3">CGMCC 4.1469</strain>
    </source>
</reference>
<accession>A0ABW0KYC7</accession>
<keyword evidence="1" id="KW-1133">Transmembrane helix</keyword>
<keyword evidence="1" id="KW-0812">Transmembrane</keyword>
<keyword evidence="3" id="KW-1185">Reference proteome</keyword>